<feature type="disulfide bond" evidence="1">
    <location>
        <begin position="110"/>
        <end position="114"/>
    </location>
</feature>
<feature type="compositionally biased region" description="Basic and acidic residues" evidence="2">
    <location>
        <begin position="191"/>
        <end position="206"/>
    </location>
</feature>
<evidence type="ECO:0000313" key="3">
    <source>
        <dbReference type="EMBL" id="RST98232.1"/>
    </source>
</evidence>
<dbReference type="InterPro" id="IPR009370">
    <property type="entry name" value="YutD-like"/>
</dbReference>
<dbReference type="PIRSF" id="PIRSF012565">
    <property type="entry name" value="DUF1027"/>
    <property type="match status" value="1"/>
</dbReference>
<keyword evidence="4" id="KW-1185">Reference proteome</keyword>
<evidence type="ECO:0008006" key="5">
    <source>
        <dbReference type="Google" id="ProtNLM"/>
    </source>
</evidence>
<dbReference type="InterPro" id="IPR038141">
    <property type="entry name" value="YutD-like_sf"/>
</dbReference>
<dbReference type="RefSeq" id="WP_125984355.1">
    <property type="nucleotide sequence ID" value="NZ_NGJS01000012.1"/>
</dbReference>
<feature type="region of interest" description="Disordered" evidence="2">
    <location>
        <begin position="128"/>
        <end position="206"/>
    </location>
</feature>
<evidence type="ECO:0000256" key="2">
    <source>
        <dbReference type="SAM" id="MobiDB-lite"/>
    </source>
</evidence>
<evidence type="ECO:0000313" key="4">
    <source>
        <dbReference type="Proteomes" id="UP000287857"/>
    </source>
</evidence>
<feature type="compositionally biased region" description="Basic residues" evidence="2">
    <location>
        <begin position="137"/>
        <end position="147"/>
    </location>
</feature>
<name>A0A429ZWQ2_9ENTE</name>
<accession>A0A429ZWQ2</accession>
<dbReference type="Pfam" id="PF06265">
    <property type="entry name" value="YutD-like"/>
    <property type="match status" value="1"/>
</dbReference>
<dbReference type="Gene3D" id="3.50.4.20">
    <property type="match status" value="1"/>
</dbReference>
<protein>
    <recommendedName>
        <fullName evidence="5">Transcriptional regulator</fullName>
    </recommendedName>
</protein>
<sequence length="206" mass="24475">MKKEQELEIEQEDSELTEADIERQRLIDSFNADDFALGNGTYRVILDYREGFDYGKVLDRYQEILAKYDYIVGDWGYDQLRLKGFFKDDFKNAAIDAKISHLDDYLYEYCNFGCAYFIIEQTGEFQRKGRDTSGHASNKKNRNKKNNAKQQAHVKEKKIEKNNNRKKDKFKKADKQVKVKQDSNNKQLKNPRKDKARTFTIRQKER</sequence>
<dbReference type="Proteomes" id="UP000287857">
    <property type="component" value="Unassembled WGS sequence"/>
</dbReference>
<feature type="compositionally biased region" description="Basic and acidic residues" evidence="2">
    <location>
        <begin position="153"/>
        <end position="183"/>
    </location>
</feature>
<dbReference type="OrthoDB" id="1650379at2"/>
<gene>
    <name evidence="3" type="ORF">CBF37_08675</name>
</gene>
<dbReference type="AlphaFoldDB" id="A0A429ZWQ2"/>
<reference evidence="3 4" key="1">
    <citation type="submission" date="2017-05" db="EMBL/GenBank/DDBJ databases">
        <title>Vagococcus spp. assemblies.</title>
        <authorList>
            <person name="Gulvik C.A."/>
        </authorList>
    </citation>
    <scope>NUCLEOTIDE SEQUENCE [LARGE SCALE GENOMIC DNA]</scope>
    <source>
        <strain evidence="3 4">SS1995</strain>
    </source>
</reference>
<proteinExistence type="predicted"/>
<comment type="caution">
    <text evidence="3">The sequence shown here is derived from an EMBL/GenBank/DDBJ whole genome shotgun (WGS) entry which is preliminary data.</text>
</comment>
<dbReference type="EMBL" id="NGJS01000012">
    <property type="protein sequence ID" value="RST98232.1"/>
    <property type="molecule type" value="Genomic_DNA"/>
</dbReference>
<organism evidence="3 4">
    <name type="scientific">Vagococcus vulneris</name>
    <dbReference type="NCBI Taxonomy" id="1977869"/>
    <lineage>
        <taxon>Bacteria</taxon>
        <taxon>Bacillati</taxon>
        <taxon>Bacillota</taxon>
        <taxon>Bacilli</taxon>
        <taxon>Lactobacillales</taxon>
        <taxon>Enterococcaceae</taxon>
        <taxon>Vagococcus</taxon>
    </lineage>
</organism>
<keyword evidence="1" id="KW-1015">Disulfide bond</keyword>
<evidence type="ECO:0000256" key="1">
    <source>
        <dbReference type="PIRSR" id="PIRSR012565-1"/>
    </source>
</evidence>